<evidence type="ECO:0000313" key="2">
    <source>
        <dbReference type="EMBL" id="RKP15001.1"/>
    </source>
</evidence>
<feature type="transmembrane region" description="Helical" evidence="1">
    <location>
        <begin position="152"/>
        <end position="175"/>
    </location>
</feature>
<evidence type="ECO:0000256" key="1">
    <source>
        <dbReference type="SAM" id="Phobius"/>
    </source>
</evidence>
<evidence type="ECO:0000313" key="3">
    <source>
        <dbReference type="Proteomes" id="UP000267251"/>
    </source>
</evidence>
<dbReference type="AlphaFoldDB" id="A0A4P9Y9B3"/>
<dbReference type="EMBL" id="KZ987767">
    <property type="protein sequence ID" value="RKP15001.1"/>
    <property type="molecule type" value="Genomic_DNA"/>
</dbReference>
<accession>A0A4P9Y9B3</accession>
<feature type="transmembrane region" description="Helical" evidence="1">
    <location>
        <begin position="317"/>
        <end position="340"/>
    </location>
</feature>
<keyword evidence="1" id="KW-1133">Transmembrane helix</keyword>
<feature type="transmembrane region" description="Helical" evidence="1">
    <location>
        <begin position="282"/>
        <end position="305"/>
    </location>
</feature>
<dbReference type="Proteomes" id="UP000267251">
    <property type="component" value="Unassembled WGS sequence"/>
</dbReference>
<name>A0A4P9Y9B3_9FUNG</name>
<sequence length="425" mass="48157">MDLSLDPLHQGKAPGEMPCRWLVSIRECKDEWYYVGSSVFGMVLATTMASCGILLVGMTMKKRELSYTPWRWNSSTWAYVGFICLGFHHIALSLVMILNPGTSYAFRLFLQFFFFIFSHNCTLPYLFSLLSTKFVIIWQNDYQERARRRTRMFLYTTPVIFLLVVILMPISGSLIDHRLPEAGDIVFRVGMGVCILGNAIASWVCYVYGYRFARLLSRQLKEIDSQVGVSMKVPTVSPTPNTSETPVSSRPTSPYYNFDAPAAPRVAHTFVEGTAVLRMMGIVNYLFVGVNTVCLTIALLCMVFPVQIYTVPIFSKILFFFAVPNRIAFKSALSVSMVLVELRRQQDQRDLQGGRFYIMETLCAKTNRYFEFQQLQSKGCLVSESDPCHVQSDHIINPLSSVATTSTAVVLDEGLLHHRSTNNIF</sequence>
<protein>
    <submittedName>
        <fullName evidence="2">Uncharacterized protein</fullName>
    </submittedName>
</protein>
<keyword evidence="1" id="KW-0812">Transmembrane</keyword>
<gene>
    <name evidence="2" type="ORF">BJ684DRAFT_14705</name>
</gene>
<feature type="transmembrane region" description="Helical" evidence="1">
    <location>
        <begin position="77"/>
        <end position="98"/>
    </location>
</feature>
<reference evidence="3" key="1">
    <citation type="journal article" date="2018" name="Nat. Microbiol.">
        <title>Leveraging single-cell genomics to expand the fungal tree of life.</title>
        <authorList>
            <person name="Ahrendt S.R."/>
            <person name="Quandt C.A."/>
            <person name="Ciobanu D."/>
            <person name="Clum A."/>
            <person name="Salamov A."/>
            <person name="Andreopoulos B."/>
            <person name="Cheng J.F."/>
            <person name="Woyke T."/>
            <person name="Pelin A."/>
            <person name="Henrissat B."/>
            <person name="Reynolds N.K."/>
            <person name="Benny G.L."/>
            <person name="Smith M.E."/>
            <person name="James T.Y."/>
            <person name="Grigoriev I.V."/>
        </authorList>
    </citation>
    <scope>NUCLEOTIDE SEQUENCE [LARGE SCALE GENOMIC DNA]</scope>
</reference>
<keyword evidence="3" id="KW-1185">Reference proteome</keyword>
<feature type="transmembrane region" description="Helical" evidence="1">
    <location>
        <begin position="187"/>
        <end position="209"/>
    </location>
</feature>
<feature type="transmembrane region" description="Helical" evidence="1">
    <location>
        <begin position="104"/>
        <end position="131"/>
    </location>
</feature>
<keyword evidence="1" id="KW-0472">Membrane</keyword>
<organism evidence="2 3">
    <name type="scientific">Piptocephalis cylindrospora</name>
    <dbReference type="NCBI Taxonomy" id="1907219"/>
    <lineage>
        <taxon>Eukaryota</taxon>
        <taxon>Fungi</taxon>
        <taxon>Fungi incertae sedis</taxon>
        <taxon>Zoopagomycota</taxon>
        <taxon>Zoopagomycotina</taxon>
        <taxon>Zoopagomycetes</taxon>
        <taxon>Zoopagales</taxon>
        <taxon>Piptocephalidaceae</taxon>
        <taxon>Piptocephalis</taxon>
    </lineage>
</organism>
<feature type="transmembrane region" description="Helical" evidence="1">
    <location>
        <begin position="32"/>
        <end position="56"/>
    </location>
</feature>
<proteinExistence type="predicted"/>